<accession>A0A1M4XQD9</accession>
<gene>
    <name evidence="1" type="ORF">SAMN02746089_01077</name>
</gene>
<dbReference type="Gene3D" id="3.90.70.10">
    <property type="entry name" value="Cysteine proteinases"/>
    <property type="match status" value="1"/>
</dbReference>
<organism evidence="1 2">
    <name type="scientific">Caldanaerobius fijiensis DSM 17918</name>
    <dbReference type="NCBI Taxonomy" id="1121256"/>
    <lineage>
        <taxon>Bacteria</taxon>
        <taxon>Bacillati</taxon>
        <taxon>Bacillota</taxon>
        <taxon>Clostridia</taxon>
        <taxon>Thermoanaerobacterales</taxon>
        <taxon>Thermoanaerobacteraceae</taxon>
        <taxon>Caldanaerobius</taxon>
    </lineage>
</organism>
<dbReference type="Proteomes" id="UP000184088">
    <property type="component" value="Unassembled WGS sequence"/>
</dbReference>
<name>A0A1M4XQD9_9THEO</name>
<reference evidence="1 2" key="1">
    <citation type="submission" date="2016-11" db="EMBL/GenBank/DDBJ databases">
        <authorList>
            <person name="Jaros S."/>
            <person name="Januszkiewicz K."/>
            <person name="Wedrychowicz H."/>
        </authorList>
    </citation>
    <scope>NUCLEOTIDE SEQUENCE [LARGE SCALE GENOMIC DNA]</scope>
    <source>
        <strain evidence="1 2">DSM 17918</strain>
    </source>
</reference>
<evidence type="ECO:0000313" key="1">
    <source>
        <dbReference type="EMBL" id="SHE95719.1"/>
    </source>
</evidence>
<protein>
    <recommendedName>
        <fullName evidence="3">Peptidase_C39 like family protein</fullName>
    </recommendedName>
</protein>
<dbReference type="AlphaFoldDB" id="A0A1M4XQD9"/>
<keyword evidence="2" id="KW-1185">Reference proteome</keyword>
<dbReference type="EMBL" id="FQVH01000008">
    <property type="protein sequence ID" value="SHE95719.1"/>
    <property type="molecule type" value="Genomic_DNA"/>
</dbReference>
<evidence type="ECO:0000313" key="2">
    <source>
        <dbReference type="Proteomes" id="UP000184088"/>
    </source>
</evidence>
<evidence type="ECO:0008006" key="3">
    <source>
        <dbReference type="Google" id="ProtNLM"/>
    </source>
</evidence>
<sequence length="149" mass="16794">MSDYEIVCWAVCDSMIAAHYHDDVKDRTVDICNYVKGTYPAYADGWDDIIKGIQFGVKDSPVKPAKYLTYGVCSETAIKYQFNNNAPILARLQLDIGKHAVVLRYYIDGPKPGTEITEDQVGYNDPADGSHMESYKQFVSMWSDSLIFS</sequence>
<dbReference type="RefSeq" id="WP_073342420.1">
    <property type="nucleotide sequence ID" value="NZ_FQVH01000008.1"/>
</dbReference>
<proteinExistence type="predicted"/>